<reference evidence="1" key="1">
    <citation type="submission" date="2019-05" db="EMBL/GenBank/DDBJ databases">
        <authorList>
            <person name="Piombo E."/>
        </authorList>
    </citation>
    <scope>NUCLEOTIDE SEQUENCE</scope>
    <source>
        <strain evidence="1">C2S</strain>
    </source>
</reference>
<dbReference type="AlphaFoldDB" id="A0A2H3RT25"/>
<dbReference type="Proteomes" id="UP000760494">
    <property type="component" value="Unassembled WGS sequence"/>
</dbReference>
<comment type="caution">
    <text evidence="1">The sequence shown here is derived from an EMBL/GenBank/DDBJ whole genome shotgun (WGS) entry which is preliminary data.</text>
</comment>
<sequence length="345" mass="37977">MRLLYGVYLLLSVAYAADVRIHFIHHRETNASSLIAYSTSGDLITRICGTTIKAKESVDFSNINENGVGNFTVGSTSFFVHSDPKYSGGPSCSTDFDHAYTAIQCSGVKWDLEGVVRQDPKSCFFGNLAGGGFEECQTDTRYHKLLRRCGEREPRLDGDGWPHQRYYYQQLSEVGHCSKTQGCSVTSSNTESISKGWSATANLPIWISGGYSVSKSWGTGAAYGCNGGAGDQVCVWYRVAHTAYTVREPRGLSKKDMHGPQIVIASPNKNNEGGGFQCATGKNCVHKGAMYWDCHGKRSKKFTHCGPPEQPELDPKNNFIRPYAKEKTKTTKVEKEAYDGLKIIS</sequence>
<accession>A0A2H3RT25</accession>
<gene>
    <name evidence="1" type="ORF">C2S_7274</name>
</gene>
<name>A0A2H3RT25_FUSFU</name>
<protein>
    <submittedName>
        <fullName evidence="1">Uncharacterized protein</fullName>
    </submittedName>
</protein>
<evidence type="ECO:0000313" key="2">
    <source>
        <dbReference type="Proteomes" id="UP000760494"/>
    </source>
</evidence>
<evidence type="ECO:0000313" key="1">
    <source>
        <dbReference type="EMBL" id="VTT68996.1"/>
    </source>
</evidence>
<organism evidence="1 2">
    <name type="scientific">Fusarium fujikuroi</name>
    <name type="common">Bakanae and foot rot disease fungus</name>
    <name type="synonym">Gibberella fujikuroi</name>
    <dbReference type="NCBI Taxonomy" id="5127"/>
    <lineage>
        <taxon>Eukaryota</taxon>
        <taxon>Fungi</taxon>
        <taxon>Dikarya</taxon>
        <taxon>Ascomycota</taxon>
        <taxon>Pezizomycotina</taxon>
        <taxon>Sordariomycetes</taxon>
        <taxon>Hypocreomycetidae</taxon>
        <taxon>Hypocreales</taxon>
        <taxon>Nectriaceae</taxon>
        <taxon>Fusarium</taxon>
        <taxon>Fusarium fujikuroi species complex</taxon>
    </lineage>
</organism>
<proteinExistence type="predicted"/>
<dbReference type="EMBL" id="CABFJX010000235">
    <property type="protein sequence ID" value="VTT68996.1"/>
    <property type="molecule type" value="Genomic_DNA"/>
</dbReference>